<dbReference type="Proteomes" id="UP000023152">
    <property type="component" value="Unassembled WGS sequence"/>
</dbReference>
<gene>
    <name evidence="1" type="ORF">RFI_14843</name>
</gene>
<dbReference type="EMBL" id="ASPP01010813">
    <property type="protein sequence ID" value="ETO22355.1"/>
    <property type="molecule type" value="Genomic_DNA"/>
</dbReference>
<keyword evidence="2" id="KW-1185">Reference proteome</keyword>
<name>X6N7U6_RETFI</name>
<evidence type="ECO:0000313" key="1">
    <source>
        <dbReference type="EMBL" id="ETO22355.1"/>
    </source>
</evidence>
<feature type="non-terminal residue" evidence="1">
    <location>
        <position position="480"/>
    </location>
</feature>
<dbReference type="AlphaFoldDB" id="X6N7U6"/>
<dbReference type="InterPro" id="IPR031248">
    <property type="entry name" value="RNF213"/>
</dbReference>
<evidence type="ECO:0000313" key="2">
    <source>
        <dbReference type="Proteomes" id="UP000023152"/>
    </source>
</evidence>
<dbReference type="PANTHER" id="PTHR22605">
    <property type="entry name" value="RZ-TYPE DOMAIN-CONTAINING PROTEIN"/>
    <property type="match status" value="1"/>
</dbReference>
<evidence type="ECO:0008006" key="3">
    <source>
        <dbReference type="Google" id="ProtNLM"/>
    </source>
</evidence>
<reference evidence="1 2" key="1">
    <citation type="journal article" date="2013" name="Curr. Biol.">
        <title>The Genome of the Foraminiferan Reticulomyxa filosa.</title>
        <authorList>
            <person name="Glockner G."/>
            <person name="Hulsmann N."/>
            <person name="Schleicher M."/>
            <person name="Noegel A.A."/>
            <person name="Eichinger L."/>
            <person name="Gallinger C."/>
            <person name="Pawlowski J."/>
            <person name="Sierra R."/>
            <person name="Euteneuer U."/>
            <person name="Pillet L."/>
            <person name="Moustafa A."/>
            <person name="Platzer M."/>
            <person name="Groth M."/>
            <person name="Szafranski K."/>
            <person name="Schliwa M."/>
        </authorList>
    </citation>
    <scope>NUCLEOTIDE SEQUENCE [LARGE SCALE GENOMIC DNA]</scope>
</reference>
<dbReference type="GO" id="GO:0004842">
    <property type="term" value="F:ubiquitin-protein transferase activity"/>
    <property type="evidence" value="ECO:0007669"/>
    <property type="project" value="InterPro"/>
</dbReference>
<dbReference type="Gene3D" id="3.40.50.300">
    <property type="entry name" value="P-loop containing nucleotide triphosphate hydrolases"/>
    <property type="match status" value="1"/>
</dbReference>
<comment type="caution">
    <text evidence="1">The sequence shown here is derived from an EMBL/GenBank/DDBJ whole genome shotgun (WGS) entry which is preliminary data.</text>
</comment>
<dbReference type="InterPro" id="IPR027417">
    <property type="entry name" value="P-loop_NTPase"/>
</dbReference>
<sequence length="480" mass="55246">MYAKTIQDIIYEKLQREIRIERVIEQEQDRYISNLEIPSGIALNPAFRENLFVILVALATKTPTIVVGRPGSSKTLAMATVQANLSSASKNKKLTQMRFADFFVVSFQCSKLTTAELIQRRWNFAVSFLERLNQLPNEVARAPNRRESVAPSPKNVVLALDEVGLAEQSKFRPLKVLHQLLEDEKREIAFIGLRCFENEPIGLHQVVQPNKEQLEQTATKIISPSENKEIHPELSGKIPKIAAFYDAVMTDHTDSPFKFDFFGYRDFYALSSYLKFCLDTRKVFNKELVIEAVMRNFGGLTKAQTESFLFPKISNYLLENSEKLDLTEIWKRFSPLHLIRDNIQQTRSEERPPTFEMRNIMLITESPFMWKILFDSGIASLDFTEVIFGSRFAGDADSSLYLYRTIEKVRNIMSTGRLCILLKLEKLYESLYDVLNQRYQAVDGQKYCRICLGGESVRCRIAKNFRCVVVVSSQEAHHNE</sequence>
<organism evidence="1 2">
    <name type="scientific">Reticulomyxa filosa</name>
    <dbReference type="NCBI Taxonomy" id="46433"/>
    <lineage>
        <taxon>Eukaryota</taxon>
        <taxon>Sar</taxon>
        <taxon>Rhizaria</taxon>
        <taxon>Retaria</taxon>
        <taxon>Foraminifera</taxon>
        <taxon>Monothalamids</taxon>
        <taxon>Reticulomyxidae</taxon>
        <taxon>Reticulomyxa</taxon>
    </lineage>
</organism>
<proteinExistence type="predicted"/>
<accession>X6N7U6</accession>
<dbReference type="GO" id="GO:0016887">
    <property type="term" value="F:ATP hydrolysis activity"/>
    <property type="evidence" value="ECO:0007669"/>
    <property type="project" value="InterPro"/>
</dbReference>
<protein>
    <recommendedName>
        <fullName evidence="3">AAA+ ATPase domain-containing protein</fullName>
    </recommendedName>
</protein>
<dbReference type="PANTHER" id="PTHR22605:SF1">
    <property type="entry name" value="RZ-TYPE DOMAIN-CONTAINING PROTEIN"/>
    <property type="match status" value="1"/>
</dbReference>